<feature type="domain" description="F-box" evidence="2">
    <location>
        <begin position="161"/>
        <end position="203"/>
    </location>
</feature>
<evidence type="ECO:0000313" key="3">
    <source>
        <dbReference type="EMBL" id="KAI9246079.1"/>
    </source>
</evidence>
<accession>A0AAD5JME8</accession>
<sequence>MPFFQQIRHNAYDILPESRFIKRGLNARQRKAEAYIRKSPKKAKGYLDLANVFIEQNNLRAAIEAYDNGIKCISTSLGIIYNSNNSNNIISNAKQKKKKMSDDNSASATLVQQQELSSKNREKDKSRVTQQQEDDLTILKKERQTILTTLVQYSHQFHRLIPYEILCEIVSYLDTFEDLLECTRVCKRWCKSMVTLPYFWNKMSPTGCLNTECWPAIEITDQYQTRHKVYVMGDYFYHYNIVLTLKDVLTILLSIADDHNIEKLCFYNTKLTDDKNTTALLKTVLKSMKNPPFKQVEFTTGCEIPPDTGIAAILISCSNLTHITMTGSFDNSQYYKYNPGTRSSNDEYLQLKPFLFPRFSALTYLNVCFGLTKITHEKFMIAQLLNDDTLFSRSPNLMHLFISLDIRSFELGSCAVAALKNCSQLKNVVLCNHNYIIPPVNVFLCDFNENEYHDKNDNDSSIKTTQQKLGLSIMDIAKTATKDNIDTNSDDSSTEKVTSSSNNKLSLQQSPPTSTIRKSGLRRFALLHEPLLHHYQNNIRKEDLCYEWSNRSTWENCFSIINKYNQGSIELLYIKNDIIAMQFLDTWCNYGETASNLRELHLDDGGFYGMDLRKKVTGPIDKSKNILAKLFPCLPALEALSIFDSTSYLHYDNQGLNHSHYYKVGPLYVDDHVLEQLSKHCHHIRYIKICGRSPIYTSKGVLSLAENVNPIPNSNNNFSFSRKKLPITYLDMHIPY</sequence>
<comment type="caution">
    <text evidence="3">The sequence shown here is derived from an EMBL/GenBank/DDBJ whole genome shotgun (WGS) entry which is preliminary data.</text>
</comment>
<organism evidence="3 4">
    <name type="scientific">Phascolomyces articulosus</name>
    <dbReference type="NCBI Taxonomy" id="60185"/>
    <lineage>
        <taxon>Eukaryota</taxon>
        <taxon>Fungi</taxon>
        <taxon>Fungi incertae sedis</taxon>
        <taxon>Mucoromycota</taxon>
        <taxon>Mucoromycotina</taxon>
        <taxon>Mucoromycetes</taxon>
        <taxon>Mucorales</taxon>
        <taxon>Lichtheimiaceae</taxon>
        <taxon>Phascolomyces</taxon>
    </lineage>
</organism>
<feature type="non-terminal residue" evidence="3">
    <location>
        <position position="1"/>
    </location>
</feature>
<dbReference type="CDD" id="cd09917">
    <property type="entry name" value="F-box_SF"/>
    <property type="match status" value="1"/>
</dbReference>
<reference evidence="3" key="2">
    <citation type="submission" date="2023-02" db="EMBL/GenBank/DDBJ databases">
        <authorList>
            <consortium name="DOE Joint Genome Institute"/>
            <person name="Mondo S.J."/>
            <person name="Chang Y."/>
            <person name="Wang Y."/>
            <person name="Ahrendt S."/>
            <person name="Andreopoulos W."/>
            <person name="Barry K."/>
            <person name="Beard J."/>
            <person name="Benny G.L."/>
            <person name="Blankenship S."/>
            <person name="Bonito G."/>
            <person name="Cuomo C."/>
            <person name="Desiro A."/>
            <person name="Gervers K.A."/>
            <person name="Hundley H."/>
            <person name="Kuo A."/>
            <person name="LaButti K."/>
            <person name="Lang B.F."/>
            <person name="Lipzen A."/>
            <person name="O'Donnell K."/>
            <person name="Pangilinan J."/>
            <person name="Reynolds N."/>
            <person name="Sandor L."/>
            <person name="Smith M.W."/>
            <person name="Tsang A."/>
            <person name="Grigoriev I.V."/>
            <person name="Stajich J.E."/>
            <person name="Spatafora J.W."/>
        </authorList>
    </citation>
    <scope>NUCLEOTIDE SEQUENCE</scope>
    <source>
        <strain evidence="3">RSA 2281</strain>
    </source>
</reference>
<feature type="compositionally biased region" description="Low complexity" evidence="1">
    <location>
        <begin position="499"/>
        <end position="510"/>
    </location>
</feature>
<dbReference type="SUPFAM" id="SSF81383">
    <property type="entry name" value="F-box domain"/>
    <property type="match status" value="1"/>
</dbReference>
<dbReference type="AlphaFoldDB" id="A0AAD5JME8"/>
<evidence type="ECO:0000259" key="2">
    <source>
        <dbReference type="PROSITE" id="PS50181"/>
    </source>
</evidence>
<dbReference type="InterPro" id="IPR032675">
    <property type="entry name" value="LRR_dom_sf"/>
</dbReference>
<feature type="region of interest" description="Disordered" evidence="1">
    <location>
        <begin position="484"/>
        <end position="515"/>
    </location>
</feature>
<proteinExistence type="predicted"/>
<dbReference type="Pfam" id="PF12937">
    <property type="entry name" value="F-box-like"/>
    <property type="match status" value="1"/>
</dbReference>
<dbReference type="Proteomes" id="UP001209540">
    <property type="component" value="Unassembled WGS sequence"/>
</dbReference>
<protein>
    <recommendedName>
        <fullName evidence="2">F-box domain-containing protein</fullName>
    </recommendedName>
</protein>
<evidence type="ECO:0000256" key="1">
    <source>
        <dbReference type="SAM" id="MobiDB-lite"/>
    </source>
</evidence>
<dbReference type="Gene3D" id="3.80.10.10">
    <property type="entry name" value="Ribonuclease Inhibitor"/>
    <property type="match status" value="1"/>
</dbReference>
<reference evidence="3" key="1">
    <citation type="journal article" date="2022" name="IScience">
        <title>Evolution of zygomycete secretomes and the origins of terrestrial fungal ecologies.</title>
        <authorList>
            <person name="Chang Y."/>
            <person name="Wang Y."/>
            <person name="Mondo S."/>
            <person name="Ahrendt S."/>
            <person name="Andreopoulos W."/>
            <person name="Barry K."/>
            <person name="Beard J."/>
            <person name="Benny G.L."/>
            <person name="Blankenship S."/>
            <person name="Bonito G."/>
            <person name="Cuomo C."/>
            <person name="Desiro A."/>
            <person name="Gervers K.A."/>
            <person name="Hundley H."/>
            <person name="Kuo A."/>
            <person name="LaButti K."/>
            <person name="Lang B.F."/>
            <person name="Lipzen A."/>
            <person name="O'Donnell K."/>
            <person name="Pangilinan J."/>
            <person name="Reynolds N."/>
            <person name="Sandor L."/>
            <person name="Smith M.E."/>
            <person name="Tsang A."/>
            <person name="Grigoriev I.V."/>
            <person name="Stajich J.E."/>
            <person name="Spatafora J.W."/>
        </authorList>
    </citation>
    <scope>NUCLEOTIDE SEQUENCE</scope>
    <source>
        <strain evidence="3">RSA 2281</strain>
    </source>
</reference>
<name>A0AAD5JME8_9FUNG</name>
<evidence type="ECO:0000313" key="4">
    <source>
        <dbReference type="Proteomes" id="UP001209540"/>
    </source>
</evidence>
<dbReference type="InterPro" id="IPR001810">
    <property type="entry name" value="F-box_dom"/>
</dbReference>
<dbReference type="SMART" id="SM00256">
    <property type="entry name" value="FBOX"/>
    <property type="match status" value="1"/>
</dbReference>
<dbReference type="EMBL" id="JAIXMP010000048">
    <property type="protein sequence ID" value="KAI9246079.1"/>
    <property type="molecule type" value="Genomic_DNA"/>
</dbReference>
<keyword evidence="4" id="KW-1185">Reference proteome</keyword>
<dbReference type="InterPro" id="IPR036047">
    <property type="entry name" value="F-box-like_dom_sf"/>
</dbReference>
<feature type="region of interest" description="Disordered" evidence="1">
    <location>
        <begin position="112"/>
        <end position="132"/>
    </location>
</feature>
<dbReference type="PROSITE" id="PS50181">
    <property type="entry name" value="FBOX"/>
    <property type="match status" value="1"/>
</dbReference>
<feature type="compositionally biased region" description="Basic and acidic residues" evidence="1">
    <location>
        <begin position="118"/>
        <end position="127"/>
    </location>
</feature>
<gene>
    <name evidence="3" type="ORF">BDA99DRAFT_527406</name>
</gene>